<proteinExistence type="predicted"/>
<dbReference type="SUPFAM" id="SSF53187">
    <property type="entry name" value="Zn-dependent exopeptidases"/>
    <property type="match status" value="1"/>
</dbReference>
<reference evidence="6 7" key="1">
    <citation type="submission" date="2015-05" db="EMBL/GenBank/DDBJ databases">
        <title>Draft genome sequence of Microvirga vignae strain BR3299, a novel nitrogen fixing bacteria isolated from Brazil semi-aired region.</title>
        <authorList>
            <person name="Zilli J.E."/>
            <person name="Passos S.R."/>
            <person name="Leite J."/>
            <person name="Baldani J.I."/>
            <person name="Xavier G.R."/>
            <person name="Rumjaneck N.G."/>
            <person name="Simoes-Araujo J.L."/>
        </authorList>
    </citation>
    <scope>NUCLEOTIDE SEQUENCE [LARGE SCALE GENOMIC DNA]</scope>
    <source>
        <strain evidence="6 7">BR3299</strain>
    </source>
</reference>
<comment type="catalytic activity">
    <reaction evidence="1">
        <text>Hydrolyzes the link between N-acetylmuramoyl residues and L-amino acid residues in certain cell-wall glycopeptides.</text>
        <dbReference type="EC" id="3.5.1.28"/>
    </reaction>
</comment>
<sequence length="419" mass="44504">MRIKALIRLICVGLLVSLVATFVASGTGPAWATGSDASKAAAPVIAADVSVEVEGAKTRFRIALSKPVTAQASLMEKPDRLIIDLPEVAFHLTPEAGRQKAGLISSYRYGLFAPGRSRVVMELTQPATVSGMTVDANAAGGTALLTIELTRTERADFHRAAADSAAKAAQPTTAEPASLAKDALPVIVIDPGHGGIDPGANSVGGVFEKDLVLSFAQKLQKALEASGRYKVLMTRDKDVFISLGDRVRAARSAQADLFISIHADSISGGQEVRGLTVYTGSERASDADSAWLAERENKADAVAGVESTDMPDDVSDILVELTLRETRSFSHGFATRLVGAFDSVARLNKNPHRQARFQVLRAHDVPSVLVELGYLSSKQDLDLLLSEEWRGKMVSAMSAAVDRFFAARLARQDAAAVLP</sequence>
<dbReference type="GO" id="GO:0008745">
    <property type="term" value="F:N-acetylmuramoyl-L-alanine amidase activity"/>
    <property type="evidence" value="ECO:0007669"/>
    <property type="project" value="UniProtKB-EC"/>
</dbReference>
<feature type="signal peptide" evidence="4">
    <location>
        <begin position="1"/>
        <end position="32"/>
    </location>
</feature>
<dbReference type="GO" id="GO:0009253">
    <property type="term" value="P:peptidoglycan catabolic process"/>
    <property type="evidence" value="ECO:0007669"/>
    <property type="project" value="InterPro"/>
</dbReference>
<comment type="caution">
    <text evidence="6">The sequence shown here is derived from an EMBL/GenBank/DDBJ whole genome shotgun (WGS) entry which is preliminary data.</text>
</comment>
<dbReference type="Pfam" id="PF11741">
    <property type="entry name" value="AMIN"/>
    <property type="match status" value="1"/>
</dbReference>
<evidence type="ECO:0000313" key="7">
    <source>
        <dbReference type="Proteomes" id="UP000035489"/>
    </source>
</evidence>
<evidence type="ECO:0000256" key="1">
    <source>
        <dbReference type="ARBA" id="ARBA00001561"/>
    </source>
</evidence>
<dbReference type="RefSeq" id="WP_047189030.1">
    <property type="nucleotide sequence ID" value="NZ_LCYG01000023.1"/>
</dbReference>
<dbReference type="CDD" id="cd02696">
    <property type="entry name" value="MurNAc-LAA"/>
    <property type="match status" value="1"/>
</dbReference>
<dbReference type="PANTHER" id="PTHR30404">
    <property type="entry name" value="N-ACETYLMURAMOYL-L-ALANINE AMIDASE"/>
    <property type="match status" value="1"/>
</dbReference>
<evidence type="ECO:0000256" key="4">
    <source>
        <dbReference type="SAM" id="SignalP"/>
    </source>
</evidence>
<dbReference type="GO" id="GO:0030288">
    <property type="term" value="C:outer membrane-bounded periplasmic space"/>
    <property type="evidence" value="ECO:0007669"/>
    <property type="project" value="TreeGrafter"/>
</dbReference>
<evidence type="ECO:0000313" key="6">
    <source>
        <dbReference type="EMBL" id="KLK93056.1"/>
    </source>
</evidence>
<evidence type="ECO:0000259" key="5">
    <source>
        <dbReference type="SMART" id="SM00646"/>
    </source>
</evidence>
<dbReference type="Gene3D" id="3.40.630.40">
    <property type="entry name" value="Zn-dependent exopeptidases"/>
    <property type="match status" value="1"/>
</dbReference>
<dbReference type="Pfam" id="PF01520">
    <property type="entry name" value="Amidase_3"/>
    <property type="match status" value="1"/>
</dbReference>
<organism evidence="6 7">
    <name type="scientific">Microvirga vignae</name>
    <dbReference type="NCBI Taxonomy" id="1225564"/>
    <lineage>
        <taxon>Bacteria</taxon>
        <taxon>Pseudomonadati</taxon>
        <taxon>Pseudomonadota</taxon>
        <taxon>Alphaproteobacteria</taxon>
        <taxon>Hyphomicrobiales</taxon>
        <taxon>Methylobacteriaceae</taxon>
        <taxon>Microvirga</taxon>
    </lineage>
</organism>
<feature type="domain" description="MurNAc-LAA" evidence="5">
    <location>
        <begin position="247"/>
        <end position="402"/>
    </location>
</feature>
<keyword evidence="7" id="KW-1185">Reference proteome</keyword>
<dbReference type="AlphaFoldDB" id="A0A0H1RDV0"/>
<dbReference type="Gene3D" id="2.60.40.3500">
    <property type="match status" value="1"/>
</dbReference>
<gene>
    <name evidence="6" type="ORF">AA309_10810</name>
</gene>
<dbReference type="EMBL" id="LCYG01000023">
    <property type="protein sequence ID" value="KLK93056.1"/>
    <property type="molecule type" value="Genomic_DNA"/>
</dbReference>
<name>A0A0H1RDV0_9HYPH</name>
<dbReference type="PANTHER" id="PTHR30404:SF0">
    <property type="entry name" value="N-ACETYLMURAMOYL-L-ALANINE AMIDASE AMIC"/>
    <property type="match status" value="1"/>
</dbReference>
<dbReference type="Proteomes" id="UP000035489">
    <property type="component" value="Unassembled WGS sequence"/>
</dbReference>
<evidence type="ECO:0000256" key="3">
    <source>
        <dbReference type="ARBA" id="ARBA00022801"/>
    </source>
</evidence>
<dbReference type="OrthoDB" id="9806267at2"/>
<dbReference type="STRING" id="1225564.AA309_10810"/>
<evidence type="ECO:0000256" key="2">
    <source>
        <dbReference type="ARBA" id="ARBA00011901"/>
    </source>
</evidence>
<accession>A0A0H1RDV0</accession>
<keyword evidence="4" id="KW-0732">Signal</keyword>
<feature type="chain" id="PRO_5002592980" description="N-acetylmuramoyl-L-alanine amidase" evidence="4">
    <location>
        <begin position="33"/>
        <end position="419"/>
    </location>
</feature>
<protein>
    <recommendedName>
        <fullName evidence="2">N-acetylmuramoyl-L-alanine amidase</fullName>
        <ecNumber evidence="2">3.5.1.28</ecNumber>
    </recommendedName>
</protein>
<dbReference type="EC" id="3.5.1.28" evidence="2"/>
<dbReference type="InterPro" id="IPR002508">
    <property type="entry name" value="MurNAc-LAA_cat"/>
</dbReference>
<dbReference type="InterPro" id="IPR050695">
    <property type="entry name" value="N-acetylmuramoyl_amidase_3"/>
</dbReference>
<keyword evidence="3" id="KW-0378">Hydrolase</keyword>
<dbReference type="SMART" id="SM00646">
    <property type="entry name" value="Ami_3"/>
    <property type="match status" value="1"/>
</dbReference>
<dbReference type="InterPro" id="IPR021731">
    <property type="entry name" value="AMIN_dom"/>
</dbReference>
<dbReference type="PATRIC" id="fig|1225564.3.peg.2826"/>